<evidence type="ECO:0000259" key="3">
    <source>
        <dbReference type="Pfam" id="PF01841"/>
    </source>
</evidence>
<evidence type="ECO:0000259" key="4">
    <source>
        <dbReference type="Pfam" id="PF12969"/>
    </source>
</evidence>
<feature type="domain" description="DUF3857" evidence="4">
    <location>
        <begin position="78"/>
        <end position="241"/>
    </location>
</feature>
<evidence type="ECO:0000313" key="5">
    <source>
        <dbReference type="EMBL" id="UWZ85996.1"/>
    </source>
</evidence>
<dbReference type="InterPro" id="IPR024618">
    <property type="entry name" value="DUF3857"/>
</dbReference>
<organism evidence="5 6">
    <name type="scientific">Occallatibacter riparius</name>
    <dbReference type="NCBI Taxonomy" id="1002689"/>
    <lineage>
        <taxon>Bacteria</taxon>
        <taxon>Pseudomonadati</taxon>
        <taxon>Acidobacteriota</taxon>
        <taxon>Terriglobia</taxon>
        <taxon>Terriglobales</taxon>
        <taxon>Acidobacteriaceae</taxon>
        <taxon>Occallatibacter</taxon>
    </lineage>
</organism>
<feature type="domain" description="Transglutaminase-like" evidence="3">
    <location>
        <begin position="291"/>
        <end position="366"/>
    </location>
</feature>
<dbReference type="KEGG" id="orp:MOP44_08635"/>
<dbReference type="Pfam" id="PF01841">
    <property type="entry name" value="Transglut_core"/>
    <property type="match status" value="1"/>
</dbReference>
<evidence type="ECO:0000313" key="6">
    <source>
        <dbReference type="Proteomes" id="UP001059380"/>
    </source>
</evidence>
<feature type="chain" id="PRO_5039894185" evidence="2">
    <location>
        <begin position="34"/>
        <end position="971"/>
    </location>
</feature>
<dbReference type="InterPro" id="IPR002931">
    <property type="entry name" value="Transglutaminase-like"/>
</dbReference>
<keyword evidence="6" id="KW-1185">Reference proteome</keyword>
<dbReference type="AlphaFoldDB" id="A0A9J7BSZ2"/>
<keyword evidence="2" id="KW-0732">Signal</keyword>
<evidence type="ECO:0000256" key="2">
    <source>
        <dbReference type="SAM" id="SignalP"/>
    </source>
</evidence>
<dbReference type="Proteomes" id="UP001059380">
    <property type="component" value="Chromosome"/>
</dbReference>
<feature type="compositionally biased region" description="Basic and acidic residues" evidence="1">
    <location>
        <begin position="236"/>
        <end position="248"/>
    </location>
</feature>
<feature type="signal peptide" evidence="2">
    <location>
        <begin position="1"/>
        <end position="33"/>
    </location>
</feature>
<dbReference type="Pfam" id="PF12969">
    <property type="entry name" value="DUF3857"/>
    <property type="match status" value="1"/>
</dbReference>
<reference evidence="5" key="1">
    <citation type="submission" date="2021-04" db="EMBL/GenBank/DDBJ databases">
        <title>Phylogenetic analysis of Acidobacteriaceae.</title>
        <authorList>
            <person name="Qiu L."/>
            <person name="Zhang Q."/>
        </authorList>
    </citation>
    <scope>NUCLEOTIDE SEQUENCE</scope>
    <source>
        <strain evidence="5">DSM 25168</strain>
    </source>
</reference>
<accession>A0A9J7BSZ2</accession>
<dbReference type="SUPFAM" id="SSF54001">
    <property type="entry name" value="Cysteine proteinases"/>
    <property type="match status" value="1"/>
</dbReference>
<protein>
    <submittedName>
        <fullName evidence="5">DUF3857 and transglutaminase domain-containing protein</fullName>
    </submittedName>
</protein>
<gene>
    <name evidence="5" type="ORF">MOP44_08635</name>
</gene>
<dbReference type="EMBL" id="CP093313">
    <property type="protein sequence ID" value="UWZ85996.1"/>
    <property type="molecule type" value="Genomic_DNA"/>
</dbReference>
<dbReference type="InterPro" id="IPR038765">
    <property type="entry name" value="Papain-like_cys_pep_sf"/>
</dbReference>
<name>A0A9J7BSZ2_9BACT</name>
<dbReference type="RefSeq" id="WP_260795638.1">
    <property type="nucleotide sequence ID" value="NZ_CP093313.1"/>
</dbReference>
<dbReference type="Gene3D" id="2.60.40.3140">
    <property type="match status" value="1"/>
</dbReference>
<sequence>MGTVAFRYSAGILPACARVSAVLTLGLATGAFAQTAPGLPAGPAAAPAAQAVGPAKASDPSKEAAVVEKLITHIREEADGTGTRETLARVHVVTDAGVKQLAVLAFTYTAMNQQMDISYVRVIKHDGTVVTTPDYNIQDLPADVTREAPMYSDIHQKHVAVKGLGAGDMLEYKTTLRTLKPEVPGQFWLEYSFEKDGVILDEELDLDVPADKSVRVASADVQPTVTSANGRKLYHWRSENLSRPDPDAPPKSVKNWKPSVQVTTFTDWAQVGAWYQSLQKDQLVVTPAIKAKADALTKNLTADDDKIRAIFNAVALHTHYIGLEFGIGRYQPHAADDVLSNEYGDCKDKHTLLATLLKAEGIEAWPVLINSGHELDPAMPSPAQFDHVITVVPRDGKLVWMDSTAEVAPVGVLIGTLRDKQALAVPNSKPAYLERTPADLPFTQSARFEATGKLDENGEFTGRMSQTYHGDAELVMRSLFRAVPEAEWKEFLQRVSSRTGFGGEISSPEVSAVEKTDEPLRFAYDYKREKYSEWEDRRIGPPLPPIGWELVPGIKQTKPADDIDLGSPGEQVYKSTVQMPAGWHMFPPAGIDLTEDWAEYHSKYNFANGSYTAERRLVVKKEKIPLADWDKYLRFREAIYGDTARMSAIGAPGVEPPLPTTRFTGRVSMPSTEEMQKLMEELEPLRDAFALLGADPPSAGDLATATEKCRSTVADFETQSHDNEPSDMRTLAWAQMLGAAWTCQGWAELENHNHEVAESYLRAAWKLSQNPVAGYQLGRLLEAKGEKAAAAHTWELAYISSPGGMMASIAPGSDTTDKIAASYKKLTGKDLTATPLNRGQYNGSLRAELDRDTEIRAFVRETKLNGQGYYAVTYLADGTIRASLISGDPGMATLAPMLQGRRFPVPMPAGSKARLVREVHLICSPWGGCDAYMLLPTSVTLPMTMKVKAIQVPPPANAPNGARTLRVPSQN</sequence>
<dbReference type="Gene3D" id="3.10.620.30">
    <property type="match status" value="1"/>
</dbReference>
<evidence type="ECO:0000256" key="1">
    <source>
        <dbReference type="SAM" id="MobiDB-lite"/>
    </source>
</evidence>
<proteinExistence type="predicted"/>
<feature type="region of interest" description="Disordered" evidence="1">
    <location>
        <begin position="236"/>
        <end position="255"/>
    </location>
</feature>